<reference evidence="4" key="1">
    <citation type="journal article" date="2019" name="Int. J. Syst. Evol. Microbiol.">
        <title>The Global Catalogue of Microorganisms (GCM) 10K type strain sequencing project: providing services to taxonomists for standard genome sequencing and annotation.</title>
        <authorList>
            <consortium name="The Broad Institute Genomics Platform"/>
            <consortium name="The Broad Institute Genome Sequencing Center for Infectious Disease"/>
            <person name="Wu L."/>
            <person name="Ma J."/>
        </authorList>
    </citation>
    <scope>NUCLEOTIDE SEQUENCE [LARGE SCALE GENOMIC DNA]</scope>
    <source>
        <strain evidence="4">JCM 17666</strain>
    </source>
</reference>
<dbReference type="PIRSF" id="PIRSF017082">
    <property type="entry name" value="YflP"/>
    <property type="match status" value="1"/>
</dbReference>
<dbReference type="EMBL" id="BAABFO010000011">
    <property type="protein sequence ID" value="GAA4333917.1"/>
    <property type="molecule type" value="Genomic_DNA"/>
</dbReference>
<gene>
    <name evidence="3" type="ORF">GCM10023144_25660</name>
</gene>
<dbReference type="SUPFAM" id="SSF53850">
    <property type="entry name" value="Periplasmic binding protein-like II"/>
    <property type="match status" value="1"/>
</dbReference>
<dbReference type="PROSITE" id="PS51257">
    <property type="entry name" value="PROKAR_LIPOPROTEIN"/>
    <property type="match status" value="1"/>
</dbReference>
<comment type="caution">
    <text evidence="3">The sequence shown here is derived from an EMBL/GenBank/DDBJ whole genome shotgun (WGS) entry which is preliminary data.</text>
</comment>
<dbReference type="CDD" id="cd13578">
    <property type="entry name" value="PBP2_Bug27"/>
    <property type="match status" value="1"/>
</dbReference>
<evidence type="ECO:0000256" key="2">
    <source>
        <dbReference type="SAM" id="SignalP"/>
    </source>
</evidence>
<evidence type="ECO:0000256" key="1">
    <source>
        <dbReference type="ARBA" id="ARBA00006987"/>
    </source>
</evidence>
<name>A0ABP8H3Z6_9BURK</name>
<accession>A0ABP8H3Z6</accession>
<dbReference type="RefSeq" id="WP_345250018.1">
    <property type="nucleotide sequence ID" value="NZ_BAABFO010000011.1"/>
</dbReference>
<keyword evidence="2" id="KW-0732">Signal</keyword>
<dbReference type="PANTHER" id="PTHR42928:SF5">
    <property type="entry name" value="BLR1237 PROTEIN"/>
    <property type="match status" value="1"/>
</dbReference>
<organism evidence="3 4">
    <name type="scientific">Pigmentiphaga soli</name>
    <dbReference type="NCBI Taxonomy" id="1007095"/>
    <lineage>
        <taxon>Bacteria</taxon>
        <taxon>Pseudomonadati</taxon>
        <taxon>Pseudomonadota</taxon>
        <taxon>Betaproteobacteria</taxon>
        <taxon>Burkholderiales</taxon>
        <taxon>Alcaligenaceae</taxon>
        <taxon>Pigmentiphaga</taxon>
    </lineage>
</organism>
<dbReference type="Gene3D" id="3.40.190.150">
    <property type="entry name" value="Bordetella uptake gene, domain 1"/>
    <property type="match status" value="1"/>
</dbReference>
<sequence>MAIPIRSRQAFFLGAALSLAAACLPAHAQEAAWPTRPVTYVSPYPAGTPVDLIARRVGQCLQPALGQPFIVENRAGAGGVIGTTYVAKAAPDGYTLVEGSLGTHAINAGLYPKLDYDPIKDFAPVALIGATPLVLVVNTKNLPVKTVQEFVAYAKAHPGAIRVGSSGNGSSLHLTGQLFKSMTNIDFVHVPYKGSGPAMTDLLGGQIDAMFDNSTNVLPQVKTGKLRALAVTGDRRIGSIPDVPTVAETVAPGYSVATWHAVLAPAGTPKPIIDKLSTAILNCLAQPAEKQFYEGHEIQLQPGGPEQLRALLEKEVPKWKAIVKESGATVD</sequence>
<dbReference type="Pfam" id="PF03401">
    <property type="entry name" value="TctC"/>
    <property type="match status" value="1"/>
</dbReference>
<evidence type="ECO:0000313" key="3">
    <source>
        <dbReference type="EMBL" id="GAA4333917.1"/>
    </source>
</evidence>
<dbReference type="InterPro" id="IPR005064">
    <property type="entry name" value="BUG"/>
</dbReference>
<comment type="similarity">
    <text evidence="1">Belongs to the UPF0065 (bug) family.</text>
</comment>
<protein>
    <submittedName>
        <fullName evidence="3">Tripartite tricarboxylate transporter substrate binding protein</fullName>
    </submittedName>
</protein>
<dbReference type="InterPro" id="IPR042100">
    <property type="entry name" value="Bug_dom1"/>
</dbReference>
<dbReference type="PANTHER" id="PTHR42928">
    <property type="entry name" value="TRICARBOXYLATE-BINDING PROTEIN"/>
    <property type="match status" value="1"/>
</dbReference>
<evidence type="ECO:0000313" key="4">
    <source>
        <dbReference type="Proteomes" id="UP001501671"/>
    </source>
</evidence>
<feature type="signal peptide" evidence="2">
    <location>
        <begin position="1"/>
        <end position="28"/>
    </location>
</feature>
<dbReference type="Proteomes" id="UP001501671">
    <property type="component" value="Unassembled WGS sequence"/>
</dbReference>
<proteinExistence type="inferred from homology"/>
<dbReference type="Gene3D" id="3.40.190.10">
    <property type="entry name" value="Periplasmic binding protein-like II"/>
    <property type="match status" value="1"/>
</dbReference>
<keyword evidence="4" id="KW-1185">Reference proteome</keyword>
<feature type="chain" id="PRO_5047128941" evidence="2">
    <location>
        <begin position="29"/>
        <end position="331"/>
    </location>
</feature>